<sequence length="147" mass="16997">MEVVGAVASFIAIGQALGTARHVVHIARAIPEVENEMNWLHNEVETLRSIQEELSMAGVITNDSRFETPLLERSMLQLTESTRRLEKIRKRCIRSPSAEGKDQVKRRAWFWLQAELSDCRSKARDARENLRLALEIVNYHSTTNWRR</sequence>
<accession>A0A135UNX9</accession>
<reference evidence="1 2" key="1">
    <citation type="submission" date="2014-02" db="EMBL/GenBank/DDBJ databases">
        <title>The genome sequence of Colletotrichum salicis CBS 607.94.</title>
        <authorList>
            <person name="Baroncelli R."/>
            <person name="Thon M.R."/>
        </authorList>
    </citation>
    <scope>NUCLEOTIDE SEQUENCE [LARGE SCALE GENOMIC DNA]</scope>
    <source>
        <strain evidence="1 2">CBS 607.94</strain>
    </source>
</reference>
<proteinExistence type="predicted"/>
<evidence type="ECO:0008006" key="3">
    <source>
        <dbReference type="Google" id="ProtNLM"/>
    </source>
</evidence>
<gene>
    <name evidence="1" type="ORF">CSAL01_12893</name>
</gene>
<protein>
    <recommendedName>
        <fullName evidence="3">Fungal N-terminal domain-containing protein</fullName>
    </recommendedName>
</protein>
<dbReference type="OrthoDB" id="7464126at2759"/>
<keyword evidence="2" id="KW-1185">Reference proteome</keyword>
<name>A0A135UNX9_9PEZI</name>
<organism evidence="1 2">
    <name type="scientific">Colletotrichum salicis</name>
    <dbReference type="NCBI Taxonomy" id="1209931"/>
    <lineage>
        <taxon>Eukaryota</taxon>
        <taxon>Fungi</taxon>
        <taxon>Dikarya</taxon>
        <taxon>Ascomycota</taxon>
        <taxon>Pezizomycotina</taxon>
        <taxon>Sordariomycetes</taxon>
        <taxon>Hypocreomycetidae</taxon>
        <taxon>Glomerellales</taxon>
        <taxon>Glomerellaceae</taxon>
        <taxon>Colletotrichum</taxon>
        <taxon>Colletotrichum acutatum species complex</taxon>
    </lineage>
</organism>
<dbReference type="Proteomes" id="UP000070121">
    <property type="component" value="Unassembled WGS sequence"/>
</dbReference>
<evidence type="ECO:0000313" key="2">
    <source>
        <dbReference type="Proteomes" id="UP000070121"/>
    </source>
</evidence>
<dbReference type="AlphaFoldDB" id="A0A135UNX9"/>
<comment type="caution">
    <text evidence="1">The sequence shown here is derived from an EMBL/GenBank/DDBJ whole genome shotgun (WGS) entry which is preliminary data.</text>
</comment>
<dbReference type="EMBL" id="JFFI01001212">
    <property type="protein sequence ID" value="KXH62115.1"/>
    <property type="molecule type" value="Genomic_DNA"/>
</dbReference>
<evidence type="ECO:0000313" key="1">
    <source>
        <dbReference type="EMBL" id="KXH62115.1"/>
    </source>
</evidence>